<accession>A0A3M7PVD7</accession>
<reference evidence="1 2" key="1">
    <citation type="journal article" date="2018" name="Sci. Rep.">
        <title>Genomic signatures of local adaptation to the degree of environmental predictability in rotifers.</title>
        <authorList>
            <person name="Franch-Gras L."/>
            <person name="Hahn C."/>
            <person name="Garcia-Roger E.M."/>
            <person name="Carmona M.J."/>
            <person name="Serra M."/>
            <person name="Gomez A."/>
        </authorList>
    </citation>
    <scope>NUCLEOTIDE SEQUENCE [LARGE SCALE GENOMIC DNA]</scope>
    <source>
        <strain evidence="1">HYR1</strain>
    </source>
</reference>
<dbReference type="EMBL" id="REGN01008606">
    <property type="protein sequence ID" value="RNA03162.1"/>
    <property type="molecule type" value="Genomic_DNA"/>
</dbReference>
<sequence length="103" mass="12194">MFHQIEFTIKNNFFYRDSYNLLADTLMQKIFVIRDIDITDVVFFQESKISFHSTYCLDQGLDIKTVPLDFPIHPSTVSYTKITELITELSCSCWRRKNSINRS</sequence>
<dbReference type="Proteomes" id="UP000276133">
    <property type="component" value="Unassembled WGS sequence"/>
</dbReference>
<organism evidence="1 2">
    <name type="scientific">Brachionus plicatilis</name>
    <name type="common">Marine rotifer</name>
    <name type="synonym">Brachionus muelleri</name>
    <dbReference type="NCBI Taxonomy" id="10195"/>
    <lineage>
        <taxon>Eukaryota</taxon>
        <taxon>Metazoa</taxon>
        <taxon>Spiralia</taxon>
        <taxon>Gnathifera</taxon>
        <taxon>Rotifera</taxon>
        <taxon>Eurotatoria</taxon>
        <taxon>Monogononta</taxon>
        <taxon>Pseudotrocha</taxon>
        <taxon>Ploima</taxon>
        <taxon>Brachionidae</taxon>
        <taxon>Brachionus</taxon>
    </lineage>
</organism>
<proteinExistence type="predicted"/>
<protein>
    <submittedName>
        <fullName evidence="1">Uncharacterized protein</fullName>
    </submittedName>
</protein>
<evidence type="ECO:0000313" key="2">
    <source>
        <dbReference type="Proteomes" id="UP000276133"/>
    </source>
</evidence>
<keyword evidence="2" id="KW-1185">Reference proteome</keyword>
<feature type="non-terminal residue" evidence="1">
    <location>
        <position position="103"/>
    </location>
</feature>
<evidence type="ECO:0000313" key="1">
    <source>
        <dbReference type="EMBL" id="RNA03162.1"/>
    </source>
</evidence>
<comment type="caution">
    <text evidence="1">The sequence shown here is derived from an EMBL/GenBank/DDBJ whole genome shotgun (WGS) entry which is preliminary data.</text>
</comment>
<dbReference type="AlphaFoldDB" id="A0A3M7PVD7"/>
<gene>
    <name evidence="1" type="ORF">BpHYR1_009248</name>
</gene>
<name>A0A3M7PVD7_BRAPC</name>